<feature type="compositionally biased region" description="Polar residues" evidence="3">
    <location>
        <begin position="999"/>
        <end position="1008"/>
    </location>
</feature>
<comment type="subcellular location">
    <subcellularLocation>
        <location evidence="1">Cytoplasmic vesicle membrane</location>
        <topology evidence="1">Single-pass type I membrane protein</topology>
    </subcellularLocation>
</comment>
<dbReference type="PROSITE" id="PS50056">
    <property type="entry name" value="TYR_PHOSPHATASE_2"/>
    <property type="match status" value="1"/>
</dbReference>
<dbReference type="PANTHER" id="PTHR46106">
    <property type="entry name" value="IA-2 PROTEIN TYROSINE PHOSPHATASE, ISOFORM C"/>
    <property type="match status" value="1"/>
</dbReference>
<comment type="caution">
    <text evidence="7">The sequence shown here is derived from an EMBL/GenBank/DDBJ whole genome shotgun (WGS) entry which is preliminary data.</text>
</comment>
<feature type="region of interest" description="Disordered" evidence="3">
    <location>
        <begin position="357"/>
        <end position="404"/>
    </location>
</feature>
<dbReference type="PROSITE" id="PS50055">
    <property type="entry name" value="TYR_PHOSPHATASE_PTP"/>
    <property type="match status" value="1"/>
</dbReference>
<dbReference type="SUPFAM" id="SSF52799">
    <property type="entry name" value="(Phosphotyrosine protein) phosphatases II"/>
    <property type="match status" value="1"/>
</dbReference>
<dbReference type="InterPro" id="IPR037000">
    <property type="entry name" value="Ski_DNA-bd_sf"/>
</dbReference>
<dbReference type="Pfam" id="PF02437">
    <property type="entry name" value="Ski_Sno_DHD"/>
    <property type="match status" value="1"/>
</dbReference>
<dbReference type="PROSITE" id="PS00383">
    <property type="entry name" value="TYR_PHOSPHATASE_1"/>
    <property type="match status" value="1"/>
</dbReference>
<dbReference type="CDD" id="cd21082">
    <property type="entry name" value="DHD_SKIDA1"/>
    <property type="match status" value="1"/>
</dbReference>
<dbReference type="SMART" id="SM00404">
    <property type="entry name" value="PTPc_motif"/>
    <property type="match status" value="1"/>
</dbReference>
<proteinExistence type="predicted"/>
<dbReference type="PRINTS" id="PR00700">
    <property type="entry name" value="PRTYPHPHTASE"/>
</dbReference>
<dbReference type="Pfam" id="PF00102">
    <property type="entry name" value="Y_phosphatase"/>
    <property type="match status" value="1"/>
</dbReference>
<keyword evidence="4" id="KW-0812">Transmembrane</keyword>
<evidence type="ECO:0000259" key="5">
    <source>
        <dbReference type="PROSITE" id="PS50055"/>
    </source>
</evidence>
<evidence type="ECO:0000313" key="8">
    <source>
        <dbReference type="Proteomes" id="UP001159427"/>
    </source>
</evidence>
<feature type="domain" description="Tyrosine specific protein phosphatases" evidence="6">
    <location>
        <begin position="1239"/>
        <end position="1311"/>
    </location>
</feature>
<dbReference type="InterPro" id="IPR033522">
    <property type="entry name" value="IA-2/IA-2_beta"/>
</dbReference>
<dbReference type="EMBL" id="CALNXI010001939">
    <property type="protein sequence ID" value="CAH3180065.1"/>
    <property type="molecule type" value="Genomic_DNA"/>
</dbReference>
<evidence type="ECO:0000256" key="3">
    <source>
        <dbReference type="SAM" id="MobiDB-lite"/>
    </source>
</evidence>
<feature type="domain" description="Tyrosine-protein phosphatase" evidence="5">
    <location>
        <begin position="1058"/>
        <end position="1320"/>
    </location>
</feature>
<evidence type="ECO:0000256" key="4">
    <source>
        <dbReference type="SAM" id="Phobius"/>
    </source>
</evidence>
<name>A0ABN8RL02_9CNID</name>
<feature type="region of interest" description="Disordered" evidence="3">
    <location>
        <begin position="253"/>
        <end position="319"/>
    </location>
</feature>
<keyword evidence="4" id="KW-0472">Membrane</keyword>
<dbReference type="SUPFAM" id="SSF46955">
    <property type="entry name" value="Putative DNA-binding domain"/>
    <property type="match status" value="1"/>
</dbReference>
<feature type="region of interest" description="Disordered" evidence="3">
    <location>
        <begin position="999"/>
        <end position="1026"/>
    </location>
</feature>
<organism evidence="7 8">
    <name type="scientific">Porites evermanni</name>
    <dbReference type="NCBI Taxonomy" id="104178"/>
    <lineage>
        <taxon>Eukaryota</taxon>
        <taxon>Metazoa</taxon>
        <taxon>Cnidaria</taxon>
        <taxon>Anthozoa</taxon>
        <taxon>Hexacorallia</taxon>
        <taxon>Scleractinia</taxon>
        <taxon>Fungiina</taxon>
        <taxon>Poritidae</taxon>
        <taxon>Porites</taxon>
    </lineage>
</organism>
<feature type="compositionally biased region" description="Basic residues" evidence="3">
    <location>
        <begin position="258"/>
        <end position="268"/>
    </location>
</feature>
<evidence type="ECO:0000259" key="6">
    <source>
        <dbReference type="PROSITE" id="PS50056"/>
    </source>
</evidence>
<dbReference type="InterPro" id="IPR000242">
    <property type="entry name" value="PTP_cat"/>
</dbReference>
<reference evidence="7 8" key="1">
    <citation type="submission" date="2022-05" db="EMBL/GenBank/DDBJ databases">
        <authorList>
            <consortium name="Genoscope - CEA"/>
            <person name="William W."/>
        </authorList>
    </citation>
    <scope>NUCLEOTIDE SEQUENCE [LARGE SCALE GENOMIC DNA]</scope>
</reference>
<evidence type="ECO:0000313" key="7">
    <source>
        <dbReference type="EMBL" id="CAH3180065.1"/>
    </source>
</evidence>
<evidence type="ECO:0000256" key="1">
    <source>
        <dbReference type="ARBA" id="ARBA00004358"/>
    </source>
</evidence>
<keyword evidence="4" id="KW-1133">Transmembrane helix</keyword>
<feature type="compositionally biased region" description="Basic and acidic residues" evidence="3">
    <location>
        <begin position="392"/>
        <end position="401"/>
    </location>
</feature>
<dbReference type="SMART" id="SM00194">
    <property type="entry name" value="PTPc"/>
    <property type="match status" value="1"/>
</dbReference>
<evidence type="ECO:0008006" key="9">
    <source>
        <dbReference type="Google" id="ProtNLM"/>
    </source>
</evidence>
<feature type="transmembrane region" description="Helical" evidence="4">
    <location>
        <begin position="936"/>
        <end position="961"/>
    </location>
</feature>
<dbReference type="InterPro" id="IPR000387">
    <property type="entry name" value="Tyr_Pase_dom"/>
</dbReference>
<dbReference type="Gene3D" id="3.90.190.10">
    <property type="entry name" value="Protein tyrosine phosphatase superfamily"/>
    <property type="match status" value="1"/>
</dbReference>
<evidence type="ECO:0000256" key="2">
    <source>
        <dbReference type="ARBA" id="ARBA00023329"/>
    </source>
</evidence>
<feature type="compositionally biased region" description="Basic and acidic residues" evidence="3">
    <location>
        <begin position="290"/>
        <end position="309"/>
    </location>
</feature>
<dbReference type="Gene3D" id="3.10.260.20">
    <property type="entry name" value="Ski"/>
    <property type="match status" value="1"/>
</dbReference>
<dbReference type="InterPro" id="IPR009061">
    <property type="entry name" value="DNA-bd_dom_put_sf"/>
</dbReference>
<dbReference type="InterPro" id="IPR003380">
    <property type="entry name" value="SKI/SNO/DAC"/>
</dbReference>
<feature type="compositionally biased region" description="Basic and acidic residues" evidence="3">
    <location>
        <begin position="357"/>
        <end position="380"/>
    </location>
</feature>
<protein>
    <recommendedName>
        <fullName evidence="9">Receptor-type tyrosine-protein phosphatase N2</fullName>
    </recommendedName>
</protein>
<keyword evidence="2" id="KW-0968">Cytoplasmic vesicle</keyword>
<dbReference type="InterPro" id="IPR029021">
    <property type="entry name" value="Prot-tyrosine_phosphatase-like"/>
</dbReference>
<dbReference type="InterPro" id="IPR016130">
    <property type="entry name" value="Tyr_Pase_AS"/>
</dbReference>
<accession>A0ABN8RL02</accession>
<feature type="compositionally biased region" description="Polar residues" evidence="3">
    <location>
        <begin position="310"/>
        <end position="319"/>
    </location>
</feature>
<gene>
    <name evidence="7" type="ORF">PEVE_00012698</name>
</gene>
<keyword evidence="8" id="KW-1185">Reference proteome</keyword>
<sequence>MSVEPAAEVQKELPKCGRLVFRGVELAYLNIDGEYMLPLAELLALVLPRTPRTTLFTRMEKMKVRRHFCQPEEIKLLKTVNGIHGSSANCTLISKTEVDKYCSMYIDDLNERSERKCSEDFTNESEIAGKEHSVENYGAKDMESAYHDNTKIQNKLTVLHKQKRSSPLKAKLKLTKICNSVKLKSALSPDSQCTQTSTDNARLAAIDSHLCSTNREGFAAVSSELLSSFQAKSPSLLKCDKLNTKKRDRNFINSQTDKKKKLRRLKKRPSSDVQGKQEFGEFESPLKIPKRSELNTREQDTDKINEHCPSRSSRCSLTSQPSQKQELDCFISDSSSNDSGFASTVLSNASSPTKKDFITEDLSELRKKDKEATKNGEHSSPRTKLPKLKTPTKNEIKRDDGNSLTLSPPALLLKRYENSWQVEQKSPVKEATDCSHKSILKTEDKGGSTALVEEACGQTKQVRKRRKRRKPLISQEVSLNVSDSLNRVKPNSVSVHKKKIAKREQKAKLIIRGGERTCLNGEVIGAAKKCNFLTAKVKKSGKQAQERLAPDDQLNTDKQSKDDLLKKNAVLDRIVGDALAKFFGPKPSSVSPESSESQEPAKLKPIKTKVAGPAKPCLQTNSKFKLLNLFPATSQLGLENGSLCPVFTMSCPRGFQPPSSHPLWNWRLGGPVFRESTHKFLKPKPVSNPKQKFVCDKVRKIKRRRRRKKKVAVSLSALTNNLTAVIPVPNVLANHSNSASKATEKIACGNGDLKPTICVAASNTVSSESEIVPIVAHVAFILRHLESGIHLRIYRETDKTEWFFSFLLSLYVADLCKREVAGRQGFFRRKERRRKTQAKIVAAALQNALWNSAPSPMFTVIKVNNAEVKLKMAQTQYTLEEPRAVAERIKKEPSVKDEVARNSGLKIKAADYEDTPSKNVKSGRPKTSVETQQPKYFLITIIVVGCVTGVVLTAVAIYLMMRRHKETKGFKPVTLPGQEAAADYQELCRQLRATQGWDSAPVKTTPTQHGVEKEKGLGSGRAPKYSWSEEPVVPNMDISTGHVVLAYMEDHLNNKDRLNKEWEALKTYEAEPNSREVGKMEKNLRKNRYGDVLPYDHNRVLLKETASATGSDYINASYIMDHDPKNPSYIATQGPLAQTVSDFWQMVWEQGVVVIVNLTKLSDLGLPQCHRYWPEEQQPIVTYRIYEVHLVSEHIWCEDYLVRSFYLKNLQTSETRTVTQFHFLTWPDLNVPATPKPLLEFRRKVNKCFRGRASPVVVHCSGGVGRTGTYILIDMVLNKMMRGAKEIDIAATVEHLRDQRPSMVKTKAQFEFALTAVAEEVNAILQALAK</sequence>
<feature type="region of interest" description="Disordered" evidence="3">
    <location>
        <begin position="541"/>
        <end position="560"/>
    </location>
</feature>
<dbReference type="InterPro" id="IPR003595">
    <property type="entry name" value="Tyr_Pase_cat"/>
</dbReference>
<dbReference type="PANTHER" id="PTHR46106:SF4">
    <property type="entry name" value="IA-2 PROTEIN TYROSINE PHOSPHATASE, ISOFORM C"/>
    <property type="match status" value="1"/>
</dbReference>
<dbReference type="Proteomes" id="UP001159427">
    <property type="component" value="Unassembled WGS sequence"/>
</dbReference>